<dbReference type="PROSITE" id="PS51034">
    <property type="entry name" value="ZP_2"/>
    <property type="match status" value="1"/>
</dbReference>
<organism evidence="6">
    <name type="scientific">Phallusia mammillata</name>
    <dbReference type="NCBI Taxonomy" id="59560"/>
    <lineage>
        <taxon>Eukaryota</taxon>
        <taxon>Metazoa</taxon>
        <taxon>Chordata</taxon>
        <taxon>Tunicata</taxon>
        <taxon>Ascidiacea</taxon>
        <taxon>Phlebobranchia</taxon>
        <taxon>Ascidiidae</taxon>
        <taxon>Phallusia</taxon>
    </lineage>
</organism>
<dbReference type="InterPro" id="IPR042235">
    <property type="entry name" value="ZP-C_dom"/>
</dbReference>
<feature type="domain" description="ZP" evidence="5">
    <location>
        <begin position="21"/>
        <end position="280"/>
    </location>
</feature>
<evidence type="ECO:0000259" key="5">
    <source>
        <dbReference type="PROSITE" id="PS51034"/>
    </source>
</evidence>
<sequence length="389" mass="43810">MMFWCVVFCFVPAVWADPKLHCNPGSIHVTISDSFFTRNNIDITDARQLHFYQHSECFAERIDSGYVITTYSPFTDCGTRVDHKGGEYTFRNEIVFSTPRSYKAIMSLECQYDDKYVVSSPLAITPQIRTLNFATARGTLSVAMNLYQRSDFHPKSKFGPRPSVVVGVPVYVSVDTNNIFGDNSIVTSLDSCYATTSQKYEVMKNYHFLITGRCASPRDKTVRIFSNGENDKARFAFQMFRWKNSQDEYIYLHCEVYVCNKTSEICSGSGPLCNNDISSRLTRAKRNTDTKSQGSDGPSGFLTFGPIALATVKGKGQPSFHTDLHVIEQDQELLTNCIFGSVFGILLLISIALVIATVVKRRRYHRKQMLKRDSLSVSSTEKSISLPSS</sequence>
<dbReference type="InterPro" id="IPR001507">
    <property type="entry name" value="ZP_dom"/>
</dbReference>
<dbReference type="PANTHER" id="PTHR14002">
    <property type="entry name" value="ENDOGLIN/TGF-BETA RECEPTOR TYPE III"/>
    <property type="match status" value="1"/>
</dbReference>
<protein>
    <submittedName>
        <fullName evidence="6">Uromodulin</fullName>
    </submittedName>
</protein>
<feature type="chain" id="PRO_5026071629" evidence="4">
    <location>
        <begin position="17"/>
        <end position="389"/>
    </location>
</feature>
<dbReference type="PANTHER" id="PTHR14002:SF54">
    <property type="entry name" value="ZONA PELLUCIDA SPERM-BINDING PROTEIN 2"/>
    <property type="match status" value="1"/>
</dbReference>
<evidence type="ECO:0000256" key="1">
    <source>
        <dbReference type="ARBA" id="ARBA00022729"/>
    </source>
</evidence>
<feature type="signal peptide" evidence="4">
    <location>
        <begin position="1"/>
        <end position="16"/>
    </location>
</feature>
<accession>A0A6F9DXB0</accession>
<evidence type="ECO:0000256" key="4">
    <source>
        <dbReference type="SAM" id="SignalP"/>
    </source>
</evidence>
<dbReference type="Pfam" id="PF00100">
    <property type="entry name" value="Zona_pellucida"/>
    <property type="match status" value="1"/>
</dbReference>
<dbReference type="AlphaFoldDB" id="A0A6F9DXB0"/>
<name>A0A6F9DXB0_9ASCI</name>
<keyword evidence="3" id="KW-0472">Membrane</keyword>
<keyword evidence="2" id="KW-1015">Disulfide bond</keyword>
<dbReference type="SMART" id="SM00241">
    <property type="entry name" value="ZP"/>
    <property type="match status" value="1"/>
</dbReference>
<gene>
    <name evidence="6" type="primary">Umod-002</name>
</gene>
<keyword evidence="3" id="KW-0812">Transmembrane</keyword>
<evidence type="ECO:0000256" key="3">
    <source>
        <dbReference type="SAM" id="Phobius"/>
    </source>
</evidence>
<keyword evidence="3" id="KW-1133">Transmembrane helix</keyword>
<dbReference type="Gene3D" id="2.60.40.4100">
    <property type="entry name" value="Zona pellucida, ZP-C domain"/>
    <property type="match status" value="1"/>
</dbReference>
<evidence type="ECO:0000256" key="2">
    <source>
        <dbReference type="ARBA" id="ARBA00023157"/>
    </source>
</evidence>
<proteinExistence type="evidence at transcript level"/>
<dbReference type="InterPro" id="IPR055355">
    <property type="entry name" value="ZP-C"/>
</dbReference>
<feature type="transmembrane region" description="Helical" evidence="3">
    <location>
        <begin position="338"/>
        <end position="359"/>
    </location>
</feature>
<dbReference type="Gene3D" id="2.60.40.3210">
    <property type="entry name" value="Zona pellucida, ZP-N domain"/>
    <property type="match status" value="1"/>
</dbReference>
<evidence type="ECO:0000313" key="6">
    <source>
        <dbReference type="EMBL" id="CAB3267505.1"/>
    </source>
</evidence>
<reference evidence="6" key="1">
    <citation type="submission" date="2020-04" db="EMBL/GenBank/DDBJ databases">
        <authorList>
            <person name="Neveu A P."/>
        </authorList>
    </citation>
    <scope>NUCLEOTIDE SEQUENCE</scope>
    <source>
        <tissue evidence="6">Whole embryo</tissue>
    </source>
</reference>
<dbReference type="EMBL" id="LR791643">
    <property type="protein sequence ID" value="CAB3267505.1"/>
    <property type="molecule type" value="mRNA"/>
</dbReference>
<keyword evidence="1 4" id="KW-0732">Signal</keyword>